<feature type="domain" description="AMP-dependent synthetase/ligase" evidence="5">
    <location>
        <begin position="5"/>
        <end position="373"/>
    </location>
</feature>
<name>A0A0F0GXB7_LENAE</name>
<dbReference type="SUPFAM" id="SSF56801">
    <property type="entry name" value="Acetyl-CoA synthetase-like"/>
    <property type="match status" value="1"/>
</dbReference>
<dbReference type="FunFam" id="3.40.50.12780:FF:000013">
    <property type="entry name" value="Long-chain-fatty-acid--AMP ligase FadD32"/>
    <property type="match status" value="1"/>
</dbReference>
<dbReference type="GO" id="GO:0071766">
    <property type="term" value="P:Actinobacterium-type cell wall biogenesis"/>
    <property type="evidence" value="ECO:0007669"/>
    <property type="project" value="UniProtKB-ARBA"/>
</dbReference>
<accession>A0A0F0GXB7</accession>
<proteinExistence type="inferred from homology"/>
<evidence type="ECO:0000313" key="6">
    <source>
        <dbReference type="EMBL" id="KJK47226.1"/>
    </source>
</evidence>
<keyword evidence="3" id="KW-0276">Fatty acid metabolism</keyword>
<keyword evidence="7" id="KW-1185">Reference proteome</keyword>
<dbReference type="GO" id="GO:0070566">
    <property type="term" value="F:adenylyltransferase activity"/>
    <property type="evidence" value="ECO:0007669"/>
    <property type="project" value="TreeGrafter"/>
</dbReference>
<sequence length="547" mass="59398">MGDIRRKDYVNLDRTARAVAVWLREHCAPGDRVLLLHPAGLEFSSAFFGSCYAGTIAVPAPVPGRYQHERRRLTGIARNAGVRVVLTDRASLPQVEKWVAEAGLSDVVCRATDDEMGDPGAWRPPEISPDDIALLQYTSGSTSEPKGVMVSHRNLLSNVDAIMTAAGVDSGCRSGGWIPHYHDMGLIGLLLTGVLRGRGFAFMAPMAFLRRPHHWLRMMQDLDVNMSAAPDFGYDLCVRRVTDEQLAELDLSGLRAVVNGSEPIRSANLTRFCDRFAAAGFRAEALLPMYGLAEATLMVTGTSGRPPLRRSFDVAALERGRLVADDQGRELVGCGGPNEVDVAIVDPRTRATLPSGRIGEIWVRGGSVAGGYWDNPDATAATFDARTSGGDGPYLRTGDLGGLHDGDLYVTGRLKDTLVLHGRNLHPHDIEDVVRTEHEELHGLHGAVFTVPGAHDEEQLVVVHEIRTTWGEQRLAEVAASMKQTVTREFGTAVGSVVLVRPSAVRRTTSGKIQRSAMRDLYLADELEPVLRSEDAQLTAARAVVAR</sequence>
<evidence type="ECO:0000313" key="7">
    <source>
        <dbReference type="Proteomes" id="UP000033393"/>
    </source>
</evidence>
<dbReference type="Pfam" id="PF00501">
    <property type="entry name" value="AMP-binding"/>
    <property type="match status" value="1"/>
</dbReference>
<keyword evidence="2" id="KW-0436">Ligase</keyword>
<dbReference type="InterPro" id="IPR020845">
    <property type="entry name" value="AMP-binding_CS"/>
</dbReference>
<keyword evidence="4" id="KW-0443">Lipid metabolism</keyword>
<dbReference type="AlphaFoldDB" id="A0A0F0GXB7"/>
<dbReference type="CDD" id="cd05931">
    <property type="entry name" value="FAAL"/>
    <property type="match status" value="1"/>
</dbReference>
<gene>
    <name evidence="6" type="ORF">UK23_21145</name>
</gene>
<dbReference type="InterPro" id="IPR040097">
    <property type="entry name" value="FAAL/FAAC"/>
</dbReference>
<organism evidence="6 7">
    <name type="scientific">Lentzea aerocolonigenes</name>
    <name type="common">Lechevalieria aerocolonigenes</name>
    <name type="synonym">Saccharothrix aerocolonigenes</name>
    <dbReference type="NCBI Taxonomy" id="68170"/>
    <lineage>
        <taxon>Bacteria</taxon>
        <taxon>Bacillati</taxon>
        <taxon>Actinomycetota</taxon>
        <taxon>Actinomycetes</taxon>
        <taxon>Pseudonocardiales</taxon>
        <taxon>Pseudonocardiaceae</taxon>
        <taxon>Lentzea</taxon>
    </lineage>
</organism>
<evidence type="ECO:0000259" key="5">
    <source>
        <dbReference type="Pfam" id="PF00501"/>
    </source>
</evidence>
<reference evidence="6 7" key="1">
    <citation type="submission" date="2015-02" db="EMBL/GenBank/DDBJ databases">
        <authorList>
            <person name="Ju K.-S."/>
            <person name="Doroghazi J.R."/>
            <person name="Metcalf W."/>
        </authorList>
    </citation>
    <scope>NUCLEOTIDE SEQUENCE [LARGE SCALE GENOMIC DNA]</scope>
    <source>
        <strain evidence="6 7">NRRL B-16140</strain>
    </source>
</reference>
<dbReference type="GO" id="GO:0006633">
    <property type="term" value="P:fatty acid biosynthetic process"/>
    <property type="evidence" value="ECO:0007669"/>
    <property type="project" value="TreeGrafter"/>
</dbReference>
<evidence type="ECO:0000256" key="2">
    <source>
        <dbReference type="ARBA" id="ARBA00022598"/>
    </source>
</evidence>
<protein>
    <submittedName>
        <fullName evidence="6">Peptide synthetase</fullName>
    </submittedName>
</protein>
<dbReference type="PANTHER" id="PTHR22754:SF32">
    <property type="entry name" value="DISCO-INTERACTING PROTEIN 2"/>
    <property type="match status" value="1"/>
</dbReference>
<comment type="caution">
    <text evidence="6">The sequence shown here is derived from an EMBL/GenBank/DDBJ whole genome shotgun (WGS) entry which is preliminary data.</text>
</comment>
<dbReference type="EMBL" id="JYJG01000141">
    <property type="protein sequence ID" value="KJK47226.1"/>
    <property type="molecule type" value="Genomic_DNA"/>
</dbReference>
<dbReference type="GO" id="GO:0016874">
    <property type="term" value="F:ligase activity"/>
    <property type="evidence" value="ECO:0007669"/>
    <property type="project" value="UniProtKB-KW"/>
</dbReference>
<dbReference type="InterPro" id="IPR000873">
    <property type="entry name" value="AMP-dep_synth/lig_dom"/>
</dbReference>
<dbReference type="PANTHER" id="PTHR22754">
    <property type="entry name" value="DISCO-INTERACTING PROTEIN 2 DIP2 -RELATED"/>
    <property type="match status" value="1"/>
</dbReference>
<dbReference type="Gene3D" id="3.40.50.12780">
    <property type="entry name" value="N-terminal domain of ligase-like"/>
    <property type="match status" value="1"/>
</dbReference>
<evidence type="ECO:0000256" key="1">
    <source>
        <dbReference type="ARBA" id="ARBA00006432"/>
    </source>
</evidence>
<dbReference type="Proteomes" id="UP000033393">
    <property type="component" value="Unassembled WGS sequence"/>
</dbReference>
<comment type="similarity">
    <text evidence="1">Belongs to the ATP-dependent AMP-binding enzyme family.</text>
</comment>
<dbReference type="InterPro" id="IPR045851">
    <property type="entry name" value="AMP-bd_C_sf"/>
</dbReference>
<dbReference type="PATRIC" id="fig|68170.10.peg.5283"/>
<dbReference type="PROSITE" id="PS00455">
    <property type="entry name" value="AMP_BINDING"/>
    <property type="match status" value="1"/>
</dbReference>
<evidence type="ECO:0000256" key="3">
    <source>
        <dbReference type="ARBA" id="ARBA00022832"/>
    </source>
</evidence>
<evidence type="ECO:0000256" key="4">
    <source>
        <dbReference type="ARBA" id="ARBA00023098"/>
    </source>
</evidence>
<dbReference type="Gene3D" id="3.30.300.30">
    <property type="match status" value="1"/>
</dbReference>
<dbReference type="InterPro" id="IPR042099">
    <property type="entry name" value="ANL_N_sf"/>
</dbReference>
<dbReference type="GO" id="GO:0005886">
    <property type="term" value="C:plasma membrane"/>
    <property type="evidence" value="ECO:0007669"/>
    <property type="project" value="TreeGrafter"/>
</dbReference>